<evidence type="ECO:0000313" key="4">
    <source>
        <dbReference type="Proteomes" id="UP001233999"/>
    </source>
</evidence>
<dbReference type="EMBL" id="JASPKZ010002311">
    <property type="protein sequence ID" value="KAJ9595818.1"/>
    <property type="molecule type" value="Genomic_DNA"/>
</dbReference>
<evidence type="ECO:0000313" key="3">
    <source>
        <dbReference type="EMBL" id="KAJ9595818.1"/>
    </source>
</evidence>
<dbReference type="SUPFAM" id="SSF57903">
    <property type="entry name" value="FYVE/PHD zinc finger"/>
    <property type="match status" value="1"/>
</dbReference>
<feature type="non-terminal residue" evidence="3">
    <location>
        <position position="1"/>
    </location>
</feature>
<sequence>DFRVVGRGLEACSSATFRQRLHNENKIKYEMKEQTVNKRAVSELMRLKAELQALRRKGALRSGPGWSSEESSPGGRSCARCRAELGRIMNRGAFCRACRLRVCKACREYSVRSTDWVCSVCHKH</sequence>
<feature type="region of interest" description="Disordered" evidence="1">
    <location>
        <begin position="57"/>
        <end position="78"/>
    </location>
</feature>
<feature type="domain" description="FYVE-type zinc finger" evidence="2">
    <location>
        <begin position="67"/>
        <end position="123"/>
    </location>
</feature>
<name>A0AAD8AB66_DIPPU</name>
<dbReference type="Gene3D" id="3.30.40.10">
    <property type="entry name" value="Zinc/RING finger domain, C3HC4 (zinc finger)"/>
    <property type="match status" value="1"/>
</dbReference>
<evidence type="ECO:0000256" key="1">
    <source>
        <dbReference type="SAM" id="MobiDB-lite"/>
    </source>
</evidence>
<dbReference type="InterPro" id="IPR013083">
    <property type="entry name" value="Znf_RING/FYVE/PHD"/>
</dbReference>
<feature type="non-terminal residue" evidence="3">
    <location>
        <position position="124"/>
    </location>
</feature>
<reference evidence="3" key="1">
    <citation type="journal article" date="2023" name="IScience">
        <title>Live-bearing cockroach genome reveals convergent evolutionary mechanisms linked to viviparity in insects and beyond.</title>
        <authorList>
            <person name="Fouks B."/>
            <person name="Harrison M.C."/>
            <person name="Mikhailova A.A."/>
            <person name="Marchal E."/>
            <person name="English S."/>
            <person name="Carruthers M."/>
            <person name="Jennings E.C."/>
            <person name="Chiamaka E.L."/>
            <person name="Frigard R.A."/>
            <person name="Pippel M."/>
            <person name="Attardo G.M."/>
            <person name="Benoit J.B."/>
            <person name="Bornberg-Bauer E."/>
            <person name="Tobe S.S."/>
        </authorList>
    </citation>
    <scope>NUCLEOTIDE SEQUENCE</scope>
    <source>
        <strain evidence="3">Stay&amp;Tobe</strain>
    </source>
</reference>
<organism evidence="3 4">
    <name type="scientific">Diploptera punctata</name>
    <name type="common">Pacific beetle cockroach</name>
    <dbReference type="NCBI Taxonomy" id="6984"/>
    <lineage>
        <taxon>Eukaryota</taxon>
        <taxon>Metazoa</taxon>
        <taxon>Ecdysozoa</taxon>
        <taxon>Arthropoda</taxon>
        <taxon>Hexapoda</taxon>
        <taxon>Insecta</taxon>
        <taxon>Pterygota</taxon>
        <taxon>Neoptera</taxon>
        <taxon>Polyneoptera</taxon>
        <taxon>Dictyoptera</taxon>
        <taxon>Blattodea</taxon>
        <taxon>Blaberoidea</taxon>
        <taxon>Blaberidae</taxon>
        <taxon>Diplopterinae</taxon>
        <taxon>Diploptera</taxon>
    </lineage>
</organism>
<gene>
    <name evidence="3" type="ORF">L9F63_012973</name>
</gene>
<dbReference type="Proteomes" id="UP001233999">
    <property type="component" value="Unassembled WGS sequence"/>
</dbReference>
<keyword evidence="4" id="KW-1185">Reference proteome</keyword>
<proteinExistence type="predicted"/>
<accession>A0AAD8AB66</accession>
<dbReference type="InterPro" id="IPR041282">
    <property type="entry name" value="FYVE_2"/>
</dbReference>
<dbReference type="Pfam" id="PF02318">
    <property type="entry name" value="FYVE_2"/>
    <property type="match status" value="1"/>
</dbReference>
<evidence type="ECO:0000259" key="2">
    <source>
        <dbReference type="Pfam" id="PF02318"/>
    </source>
</evidence>
<feature type="compositionally biased region" description="Low complexity" evidence="1">
    <location>
        <begin position="61"/>
        <end position="77"/>
    </location>
</feature>
<dbReference type="InterPro" id="IPR011011">
    <property type="entry name" value="Znf_FYVE_PHD"/>
</dbReference>
<dbReference type="CDD" id="cd15747">
    <property type="entry name" value="FYVE_Slp3_4_5"/>
    <property type="match status" value="1"/>
</dbReference>
<protein>
    <recommendedName>
        <fullName evidence="2">FYVE-type zinc finger domain-containing protein</fullName>
    </recommendedName>
</protein>
<reference evidence="3" key="2">
    <citation type="submission" date="2023-05" db="EMBL/GenBank/DDBJ databases">
        <authorList>
            <person name="Fouks B."/>
        </authorList>
    </citation>
    <scope>NUCLEOTIDE SEQUENCE</scope>
    <source>
        <strain evidence="3">Stay&amp;Tobe</strain>
        <tissue evidence="3">Testes</tissue>
    </source>
</reference>
<dbReference type="AlphaFoldDB" id="A0AAD8AB66"/>
<comment type="caution">
    <text evidence="3">The sequence shown here is derived from an EMBL/GenBank/DDBJ whole genome shotgun (WGS) entry which is preliminary data.</text>
</comment>